<evidence type="ECO:0000256" key="5">
    <source>
        <dbReference type="ARBA" id="ARBA00023122"/>
    </source>
</evidence>
<comment type="subcellular location">
    <subcellularLocation>
        <location evidence="1">Membrane</location>
        <topology evidence="1">Multi-pass membrane protein</topology>
    </subcellularLocation>
</comment>
<keyword evidence="3" id="KW-0677">Repeat</keyword>
<dbReference type="AlphaFoldDB" id="A0A2U1NPE4"/>
<evidence type="ECO:0000259" key="8">
    <source>
        <dbReference type="PROSITE" id="PS50821"/>
    </source>
</evidence>
<dbReference type="STRING" id="35608.A0A2U1NPE4"/>
<comment type="caution">
    <text evidence="9">The sequence shown here is derived from an EMBL/GenBank/DDBJ whole genome shotgun (WGS) entry which is preliminary data.</text>
</comment>
<reference evidence="9 10" key="1">
    <citation type="journal article" date="2018" name="Mol. Plant">
        <title>The genome of Artemisia annua provides insight into the evolution of Asteraceae family and artemisinin biosynthesis.</title>
        <authorList>
            <person name="Shen Q."/>
            <person name="Zhang L."/>
            <person name="Liao Z."/>
            <person name="Wang S."/>
            <person name="Yan T."/>
            <person name="Shi P."/>
            <person name="Liu M."/>
            <person name="Fu X."/>
            <person name="Pan Q."/>
            <person name="Wang Y."/>
            <person name="Lv Z."/>
            <person name="Lu X."/>
            <person name="Zhang F."/>
            <person name="Jiang W."/>
            <person name="Ma Y."/>
            <person name="Chen M."/>
            <person name="Hao X."/>
            <person name="Li L."/>
            <person name="Tang Y."/>
            <person name="Lv G."/>
            <person name="Zhou Y."/>
            <person name="Sun X."/>
            <person name="Brodelius P.E."/>
            <person name="Rose J.K.C."/>
            <person name="Tang K."/>
        </authorList>
    </citation>
    <scope>NUCLEOTIDE SEQUENCE [LARGE SCALE GENOMIC DNA]</scope>
    <source>
        <strain evidence="10">cv. Huhao1</strain>
        <tissue evidence="9">Leaf</tissue>
    </source>
</reference>
<keyword evidence="2 7" id="KW-0812">Transmembrane</keyword>
<feature type="domain" description="PAZ" evidence="8">
    <location>
        <begin position="170"/>
        <end position="222"/>
    </location>
</feature>
<dbReference type="SUPFAM" id="SSF101690">
    <property type="entry name" value="PAZ domain"/>
    <property type="match status" value="1"/>
</dbReference>
<evidence type="ECO:0000256" key="2">
    <source>
        <dbReference type="ARBA" id="ARBA00022692"/>
    </source>
</evidence>
<dbReference type="InterPro" id="IPR051280">
    <property type="entry name" value="Cl-channel/antiporter"/>
</dbReference>
<keyword evidence="5" id="KW-0129">CBS domain</keyword>
<dbReference type="GO" id="GO:0015108">
    <property type="term" value="F:chloride transmembrane transporter activity"/>
    <property type="evidence" value="ECO:0007669"/>
    <property type="project" value="InterPro"/>
</dbReference>
<dbReference type="Gene3D" id="1.10.3080.10">
    <property type="entry name" value="Clc chloride channel"/>
    <property type="match status" value="1"/>
</dbReference>
<dbReference type="GO" id="GO:0009671">
    <property type="term" value="F:nitrate:proton symporter activity"/>
    <property type="evidence" value="ECO:0007669"/>
    <property type="project" value="TreeGrafter"/>
</dbReference>
<dbReference type="GO" id="GO:0003723">
    <property type="term" value="F:RNA binding"/>
    <property type="evidence" value="ECO:0007669"/>
    <property type="project" value="InterPro"/>
</dbReference>
<keyword evidence="6 7" id="KW-0472">Membrane</keyword>
<organism evidence="9 10">
    <name type="scientific">Artemisia annua</name>
    <name type="common">Sweet wormwood</name>
    <dbReference type="NCBI Taxonomy" id="35608"/>
    <lineage>
        <taxon>Eukaryota</taxon>
        <taxon>Viridiplantae</taxon>
        <taxon>Streptophyta</taxon>
        <taxon>Embryophyta</taxon>
        <taxon>Tracheophyta</taxon>
        <taxon>Spermatophyta</taxon>
        <taxon>Magnoliopsida</taxon>
        <taxon>eudicotyledons</taxon>
        <taxon>Gunneridae</taxon>
        <taxon>Pentapetalae</taxon>
        <taxon>asterids</taxon>
        <taxon>campanulids</taxon>
        <taxon>Asterales</taxon>
        <taxon>Asteraceae</taxon>
        <taxon>Asteroideae</taxon>
        <taxon>Anthemideae</taxon>
        <taxon>Artemisiinae</taxon>
        <taxon>Artemisia</taxon>
    </lineage>
</organism>
<evidence type="ECO:0000313" key="10">
    <source>
        <dbReference type="Proteomes" id="UP000245207"/>
    </source>
</evidence>
<feature type="transmembrane region" description="Helical" evidence="7">
    <location>
        <begin position="69"/>
        <end position="90"/>
    </location>
</feature>
<evidence type="ECO:0000313" key="9">
    <source>
        <dbReference type="EMBL" id="PWA75383.1"/>
    </source>
</evidence>
<evidence type="ECO:0000256" key="7">
    <source>
        <dbReference type="SAM" id="Phobius"/>
    </source>
</evidence>
<evidence type="ECO:0000256" key="4">
    <source>
        <dbReference type="ARBA" id="ARBA00022989"/>
    </source>
</evidence>
<dbReference type="PANTHER" id="PTHR11689:SF67">
    <property type="entry name" value="CHLORIDE CHANNEL PROTEIN CLC-A"/>
    <property type="match status" value="1"/>
</dbReference>
<protein>
    <submittedName>
        <fullName evidence="9">Chloride channel B</fullName>
    </submittedName>
</protein>
<name>A0A2U1NPE4_ARTAN</name>
<dbReference type="Proteomes" id="UP000245207">
    <property type="component" value="Unassembled WGS sequence"/>
</dbReference>
<dbReference type="PROSITE" id="PS50821">
    <property type="entry name" value="PAZ"/>
    <property type="match status" value="1"/>
</dbReference>
<evidence type="ECO:0000256" key="6">
    <source>
        <dbReference type="ARBA" id="ARBA00023136"/>
    </source>
</evidence>
<dbReference type="InterPro" id="IPR003100">
    <property type="entry name" value="PAZ_dom"/>
</dbReference>
<dbReference type="EMBL" id="PKPP01002420">
    <property type="protein sequence ID" value="PWA75383.1"/>
    <property type="molecule type" value="Genomic_DNA"/>
</dbReference>
<dbReference type="Pfam" id="PF00654">
    <property type="entry name" value="Voltage_CLC"/>
    <property type="match status" value="1"/>
</dbReference>
<dbReference type="PANTHER" id="PTHR11689">
    <property type="entry name" value="CHLORIDE CHANNEL PROTEIN CLC FAMILY MEMBER"/>
    <property type="match status" value="1"/>
</dbReference>
<dbReference type="OrthoDB" id="1727941at2759"/>
<keyword evidence="10" id="KW-1185">Reference proteome</keyword>
<dbReference type="InterPro" id="IPR001807">
    <property type="entry name" value="ClC"/>
</dbReference>
<evidence type="ECO:0000256" key="1">
    <source>
        <dbReference type="ARBA" id="ARBA00004141"/>
    </source>
</evidence>
<gene>
    <name evidence="9" type="ORF">CTI12_AA164410</name>
</gene>
<dbReference type="InterPro" id="IPR014743">
    <property type="entry name" value="Cl-channel_core"/>
</dbReference>
<sequence length="222" mass="25010">MNRKRKELRWQHGGSALLWRTFFSTAVVVVVLRAFMEYCKAGECGLFTEGGLIMFDVIGVAVKYHVVDLIPVTVIGIIGGVLGSLYNYALHKKRKISQNSIESHSITIHLRMLILTPVPRQLYAMRSIDGVCAAFRSPVGGVLFDTLRKPRAAWISLPNVSTTMIIMPGPMVDFLNNNKYVKDPYRFVWEKEKRTLKNLRVKTSPPNAEYKITGLSEKPGNV</sequence>
<proteinExistence type="predicted"/>
<dbReference type="GO" id="GO:0009705">
    <property type="term" value="C:plant-type vacuole membrane"/>
    <property type="evidence" value="ECO:0007669"/>
    <property type="project" value="TreeGrafter"/>
</dbReference>
<feature type="transmembrane region" description="Helical" evidence="7">
    <location>
        <begin position="16"/>
        <end position="36"/>
    </location>
</feature>
<keyword evidence="4 7" id="KW-1133">Transmembrane helix</keyword>
<accession>A0A2U1NPE4</accession>
<evidence type="ECO:0000256" key="3">
    <source>
        <dbReference type="ARBA" id="ARBA00022737"/>
    </source>
</evidence>
<dbReference type="SUPFAM" id="SSF81340">
    <property type="entry name" value="Clc chloride channel"/>
    <property type="match status" value="1"/>
</dbReference>
<dbReference type="InterPro" id="IPR036085">
    <property type="entry name" value="PAZ_dom_sf"/>
</dbReference>